<feature type="compositionally biased region" description="Low complexity" evidence="1">
    <location>
        <begin position="341"/>
        <end position="358"/>
    </location>
</feature>
<organism evidence="3 4">
    <name type="scientific">Pseudo-nitzschia multistriata</name>
    <dbReference type="NCBI Taxonomy" id="183589"/>
    <lineage>
        <taxon>Eukaryota</taxon>
        <taxon>Sar</taxon>
        <taxon>Stramenopiles</taxon>
        <taxon>Ochrophyta</taxon>
        <taxon>Bacillariophyta</taxon>
        <taxon>Bacillariophyceae</taxon>
        <taxon>Bacillariophycidae</taxon>
        <taxon>Bacillariales</taxon>
        <taxon>Bacillariaceae</taxon>
        <taxon>Pseudo-nitzschia</taxon>
    </lineage>
</organism>
<gene>
    <name evidence="3" type="ORF">PSNMU_V1.4_AUG-EV-PASAV3_0012110</name>
</gene>
<proteinExistence type="predicted"/>
<name>A0A448YXG9_9STRA</name>
<feature type="compositionally biased region" description="Basic residues" evidence="1">
    <location>
        <begin position="39"/>
        <end position="49"/>
    </location>
</feature>
<keyword evidence="4" id="KW-1185">Reference proteome</keyword>
<sequence length="358" mass="37440">MKPSSLVSFLFVLAVLSPLCSGETDRVAPPRSRTPATRNQRRTKGKHPKKDPWIDTKPWIPWPAPPHNPTAALAAQKSILLVVAFPLEERASFRRQKVETSLSRAVSRVPYTTTIGRASAGTFLGVSVSASDPLDCSETPGFGGEGAPELPCGSTKVVCSTLEVSLEVPSSSSRGRRRHKRKANKAVRKGARAVRAAVKDGTLDRLLLGARGGGTFPGGLAIVLARKKQGDGDEPPRRACEDDASFRYGGDPARGCWWVGEAKTAKRCRTAVGDHRRVRFYCPSFCKASCNTPTGAPTLARSAAPSAGTSAGSTVVPSAAPSAGSTVVPTANPSAASTVVPTAVPTASSYPSSAPSQS</sequence>
<evidence type="ECO:0000313" key="3">
    <source>
        <dbReference type="EMBL" id="VEU34501.1"/>
    </source>
</evidence>
<feature type="region of interest" description="Disordered" evidence="1">
    <location>
        <begin position="22"/>
        <end position="55"/>
    </location>
</feature>
<protein>
    <submittedName>
        <fullName evidence="3">Uncharacterized protein</fullName>
    </submittedName>
</protein>
<evidence type="ECO:0000256" key="2">
    <source>
        <dbReference type="SAM" id="SignalP"/>
    </source>
</evidence>
<keyword evidence="2" id="KW-0732">Signal</keyword>
<feature type="region of interest" description="Disordered" evidence="1">
    <location>
        <begin position="170"/>
        <end position="191"/>
    </location>
</feature>
<feature type="compositionally biased region" description="Polar residues" evidence="1">
    <location>
        <begin position="323"/>
        <end position="340"/>
    </location>
</feature>
<feature type="chain" id="PRO_5019485941" evidence="2">
    <location>
        <begin position="23"/>
        <end position="358"/>
    </location>
</feature>
<feature type="compositionally biased region" description="Basic residues" evidence="1">
    <location>
        <begin position="174"/>
        <end position="191"/>
    </location>
</feature>
<accession>A0A448YXG9</accession>
<evidence type="ECO:0000256" key="1">
    <source>
        <dbReference type="SAM" id="MobiDB-lite"/>
    </source>
</evidence>
<feature type="compositionally biased region" description="Low complexity" evidence="1">
    <location>
        <begin position="302"/>
        <end position="314"/>
    </location>
</feature>
<feature type="region of interest" description="Disordered" evidence="1">
    <location>
        <begin position="299"/>
        <end position="358"/>
    </location>
</feature>
<reference evidence="3 4" key="1">
    <citation type="submission" date="2019-01" db="EMBL/GenBank/DDBJ databases">
        <authorList>
            <person name="Ferrante I. M."/>
        </authorList>
    </citation>
    <scope>NUCLEOTIDE SEQUENCE [LARGE SCALE GENOMIC DNA]</scope>
    <source>
        <strain evidence="3 4">B856</strain>
    </source>
</reference>
<dbReference type="AlphaFoldDB" id="A0A448YXG9"/>
<feature type="signal peptide" evidence="2">
    <location>
        <begin position="1"/>
        <end position="22"/>
    </location>
</feature>
<dbReference type="EMBL" id="CAACVS010000030">
    <property type="protein sequence ID" value="VEU34501.1"/>
    <property type="molecule type" value="Genomic_DNA"/>
</dbReference>
<dbReference type="Proteomes" id="UP000291116">
    <property type="component" value="Unassembled WGS sequence"/>
</dbReference>
<evidence type="ECO:0000313" key="4">
    <source>
        <dbReference type="Proteomes" id="UP000291116"/>
    </source>
</evidence>